<feature type="compositionally biased region" description="Polar residues" evidence="1">
    <location>
        <begin position="185"/>
        <end position="194"/>
    </location>
</feature>
<dbReference type="Proteomes" id="UP000299102">
    <property type="component" value="Unassembled WGS sequence"/>
</dbReference>
<proteinExistence type="predicted"/>
<evidence type="ECO:0000313" key="2">
    <source>
        <dbReference type="EMBL" id="GBP20743.1"/>
    </source>
</evidence>
<dbReference type="AlphaFoldDB" id="A0A4C1U2Y9"/>
<dbReference type="EMBL" id="BGZK01000122">
    <property type="protein sequence ID" value="GBP20743.1"/>
    <property type="molecule type" value="Genomic_DNA"/>
</dbReference>
<evidence type="ECO:0000313" key="3">
    <source>
        <dbReference type="Proteomes" id="UP000299102"/>
    </source>
</evidence>
<feature type="compositionally biased region" description="Polar residues" evidence="1">
    <location>
        <begin position="121"/>
        <end position="135"/>
    </location>
</feature>
<sequence>MRFRGRRPPPRRPPPSCTPPRRSSPRNSCTNGKKKYMIDDVNDFLFMGKYYFEVLFTLCTYLDLADMNARAFLKSTTTSNKVRTAKQKLSLSDSYLPVVMQVMAHLTDQMSFETKDEPTKPEQTSKPTSPMSDYNPTTSHPTTTTKRPTSSTSRPTSTTSWWSTSTSRPTSTWWSTSTKRPTSTINWWSTSTKRPTSTSNWWSTSTSRPTSTTNWWSTNKPTSTRPTYTTTGIYKPTTSGWWVTYTTKKSKGSGEIIKLKGQKTVTAAWCTQHCSPEVLQTLRIRDLNAASRQRILSYRCAVNFSKNITLDQLTTPFHKPGLYAPAKPLGPGLYIRDQFVLLPANNEAEYSILAARQSLEDDPLLSSEKLGQLLSEGTPVLKSNNKQTEDEYSDENLQYLSPDIREMLKLAHDPNDERVIDIWADEESRAGVTQSGTKQKLSQSNLRLLLLYDLLSREAKRQKLNDHHGFSESVMKELTESSSGGARRQLSFVLTKMLDRHDCDHDYANNRAKEMIAELAKDETKLSSEIRYLQPLVYEL</sequence>
<feature type="compositionally biased region" description="Low complexity" evidence="1">
    <location>
        <begin position="136"/>
        <end position="184"/>
    </location>
</feature>
<evidence type="ECO:0000256" key="1">
    <source>
        <dbReference type="SAM" id="MobiDB-lite"/>
    </source>
</evidence>
<feature type="region of interest" description="Disordered" evidence="1">
    <location>
        <begin position="111"/>
        <end position="223"/>
    </location>
</feature>
<keyword evidence="3" id="KW-1185">Reference proteome</keyword>
<dbReference type="OrthoDB" id="8197773at2759"/>
<gene>
    <name evidence="2" type="ORF">EVAR_14468_1</name>
</gene>
<name>A0A4C1U2Y9_EUMVA</name>
<reference evidence="2 3" key="1">
    <citation type="journal article" date="2019" name="Commun. Biol.">
        <title>The bagworm genome reveals a unique fibroin gene that provides high tensile strength.</title>
        <authorList>
            <person name="Kono N."/>
            <person name="Nakamura H."/>
            <person name="Ohtoshi R."/>
            <person name="Tomita M."/>
            <person name="Numata K."/>
            <person name="Arakawa K."/>
        </authorList>
    </citation>
    <scope>NUCLEOTIDE SEQUENCE [LARGE SCALE GENOMIC DNA]</scope>
</reference>
<comment type="caution">
    <text evidence="2">The sequence shown here is derived from an EMBL/GenBank/DDBJ whole genome shotgun (WGS) entry which is preliminary data.</text>
</comment>
<feature type="compositionally biased region" description="Low complexity" evidence="1">
    <location>
        <begin position="195"/>
        <end position="223"/>
    </location>
</feature>
<accession>A0A4C1U2Y9</accession>
<organism evidence="2 3">
    <name type="scientific">Eumeta variegata</name>
    <name type="common">Bagworm moth</name>
    <name type="synonym">Eumeta japonica</name>
    <dbReference type="NCBI Taxonomy" id="151549"/>
    <lineage>
        <taxon>Eukaryota</taxon>
        <taxon>Metazoa</taxon>
        <taxon>Ecdysozoa</taxon>
        <taxon>Arthropoda</taxon>
        <taxon>Hexapoda</taxon>
        <taxon>Insecta</taxon>
        <taxon>Pterygota</taxon>
        <taxon>Neoptera</taxon>
        <taxon>Endopterygota</taxon>
        <taxon>Lepidoptera</taxon>
        <taxon>Glossata</taxon>
        <taxon>Ditrysia</taxon>
        <taxon>Tineoidea</taxon>
        <taxon>Psychidae</taxon>
        <taxon>Oiketicinae</taxon>
        <taxon>Eumeta</taxon>
    </lineage>
</organism>
<protein>
    <submittedName>
        <fullName evidence="2">Uncharacterized protein</fullName>
    </submittedName>
</protein>
<feature type="region of interest" description="Disordered" evidence="1">
    <location>
        <begin position="1"/>
        <end position="31"/>
    </location>
</feature>
<feature type="compositionally biased region" description="Basic residues" evidence="1">
    <location>
        <begin position="1"/>
        <end position="10"/>
    </location>
</feature>